<name>K0K247_SACES</name>
<protein>
    <submittedName>
        <fullName evidence="1">Uncharacterized protein</fullName>
    </submittedName>
</protein>
<dbReference type="EMBL" id="HE804045">
    <property type="protein sequence ID" value="CCH32421.1"/>
    <property type="molecule type" value="Genomic_DNA"/>
</dbReference>
<organism evidence="1 2">
    <name type="scientific">Saccharothrix espanaensis (strain ATCC 51144 / DSM 44229 / JCM 9112 / NBRC 15066 / NRRL 15764)</name>
    <dbReference type="NCBI Taxonomy" id="1179773"/>
    <lineage>
        <taxon>Bacteria</taxon>
        <taxon>Bacillati</taxon>
        <taxon>Actinomycetota</taxon>
        <taxon>Actinomycetes</taxon>
        <taxon>Pseudonocardiales</taxon>
        <taxon>Pseudonocardiaceae</taxon>
        <taxon>Saccharothrix</taxon>
    </lineage>
</organism>
<dbReference type="KEGG" id="sesp:BN6_51550"/>
<dbReference type="InterPro" id="IPR027417">
    <property type="entry name" value="P-loop_NTPase"/>
</dbReference>
<keyword evidence="2" id="KW-1185">Reference proteome</keyword>
<dbReference type="STRING" id="1179773.BN6_51550"/>
<gene>
    <name evidence="1" type="ordered locus">BN6_51550</name>
</gene>
<dbReference type="SUPFAM" id="SSF52540">
    <property type="entry name" value="P-loop containing nucleoside triphosphate hydrolases"/>
    <property type="match status" value="1"/>
</dbReference>
<evidence type="ECO:0000313" key="2">
    <source>
        <dbReference type="Proteomes" id="UP000006281"/>
    </source>
</evidence>
<dbReference type="Proteomes" id="UP000006281">
    <property type="component" value="Chromosome"/>
</dbReference>
<dbReference type="AlphaFoldDB" id="K0K247"/>
<proteinExistence type="predicted"/>
<evidence type="ECO:0000313" key="1">
    <source>
        <dbReference type="EMBL" id="CCH32421.1"/>
    </source>
</evidence>
<accession>K0K247</accession>
<dbReference type="HOGENOM" id="CLU_1045410_0_0_11"/>
<sequence length="266" mass="28257">MAWARWQGPLSVTTRWMREMPWAAERLVVLDNAATAEQVVPLLPGGPSCTVLVTGRHRLVSLIDRHDARHLTLGVLTPPGARALLSARIGADRVVVEPGAVDEVVGLCGGDPLAVFGLLGIAPGADTTLPVVVALTGLSPAHARAALSTLDEASLLERRSGGRYAMHDLVRDYADTTVRGLPQDVREAALVRVTDFHLHTAHTAERLLNPHRELLPPDPPASGVRPQALSDATTAAAWLAAEHTTLPAVQRAAAALGRHRMVCQLA</sequence>
<reference evidence="1 2" key="1">
    <citation type="journal article" date="2012" name="BMC Genomics">
        <title>Complete genome sequence of Saccharothrix espanaensis DSM 44229T and comparison to the other completely sequenced Pseudonocardiaceae.</title>
        <authorList>
            <person name="Strobel T."/>
            <person name="Al-Dilaimi A."/>
            <person name="Blom J."/>
            <person name="Gessner A."/>
            <person name="Kalinowski J."/>
            <person name="Luzhetska M."/>
            <person name="Puhler A."/>
            <person name="Szczepanowski R."/>
            <person name="Bechthold A."/>
            <person name="Ruckert C."/>
        </authorList>
    </citation>
    <scope>NUCLEOTIDE SEQUENCE [LARGE SCALE GENOMIC DNA]</scope>
    <source>
        <strain evidence="2">ATCC 51144 / DSM 44229 / JCM 9112 / NBRC 15066 / NRRL 15764</strain>
    </source>
</reference>
<dbReference type="PATRIC" id="fig|1179773.3.peg.5182"/>
<dbReference type="eggNOG" id="COG0457">
    <property type="taxonomic scope" value="Bacteria"/>
</dbReference>